<accession>A0ABN0SUG7</accession>
<proteinExistence type="inferred from homology"/>
<dbReference type="InterPro" id="IPR005648">
    <property type="entry name" value="FlgD"/>
</dbReference>
<keyword evidence="3" id="KW-0966">Cell projection</keyword>
<evidence type="ECO:0000256" key="1">
    <source>
        <dbReference type="ARBA" id="ARBA00010577"/>
    </source>
</evidence>
<gene>
    <name evidence="3" type="ORF">GCM10008919_00220</name>
</gene>
<comment type="similarity">
    <text evidence="1">Belongs to the FlgD family.</text>
</comment>
<keyword evidence="3" id="KW-0282">Flagellum</keyword>
<evidence type="ECO:0000256" key="2">
    <source>
        <dbReference type="ARBA" id="ARBA00022795"/>
    </source>
</evidence>
<protein>
    <submittedName>
        <fullName evidence="3">Flagellar hook capping FlgD N-terminal domain-containing protein</fullName>
    </submittedName>
</protein>
<keyword evidence="3" id="KW-0969">Cilium</keyword>
<sequence length="184" mass="19927">MASSNPLNTITTGGVTQKLSEYEAAQNQAKAKDKKNDTLGKDAFLKLLVTQMRYQDPLDPQDNSQYLSQLAQFSALEQMTNVSKGLENVSKIVDNINSSVLIGQLSNMIGQPVQWNSVVLGADKKPLKNSDGTVKTQSYEGKIIGVSITDGQPSVIADVNGKTHQVQVSDIVRVGRLQAEKPKP</sequence>
<reference evidence="3 4" key="1">
    <citation type="journal article" date="2019" name="Int. J. Syst. Evol. Microbiol.">
        <title>The Global Catalogue of Microorganisms (GCM) 10K type strain sequencing project: providing services to taxonomists for standard genome sequencing and annotation.</title>
        <authorList>
            <consortium name="The Broad Institute Genomics Platform"/>
            <consortium name="The Broad Institute Genome Sequencing Center for Infectious Disease"/>
            <person name="Wu L."/>
            <person name="Ma J."/>
        </authorList>
    </citation>
    <scope>NUCLEOTIDE SEQUENCE [LARGE SCALE GENOMIC DNA]</scope>
    <source>
        <strain evidence="3 4">JCM 8542</strain>
    </source>
</reference>
<evidence type="ECO:0000313" key="3">
    <source>
        <dbReference type="EMBL" id="GAA0200848.1"/>
    </source>
</evidence>
<name>A0ABN0SUG7_9FIRM</name>
<dbReference type="Pfam" id="PF03963">
    <property type="entry name" value="FlgD"/>
    <property type="match status" value="1"/>
</dbReference>
<evidence type="ECO:0000313" key="4">
    <source>
        <dbReference type="Proteomes" id="UP001500399"/>
    </source>
</evidence>
<keyword evidence="2" id="KW-1005">Bacterial flagellum biogenesis</keyword>
<dbReference type="Proteomes" id="UP001500399">
    <property type="component" value="Unassembled WGS sequence"/>
</dbReference>
<dbReference type="RefSeq" id="WP_304988044.1">
    <property type="nucleotide sequence ID" value="NZ_BAAACR010000001.1"/>
</dbReference>
<keyword evidence="4" id="KW-1185">Reference proteome</keyword>
<comment type="caution">
    <text evidence="3">The sequence shown here is derived from an EMBL/GenBank/DDBJ whole genome shotgun (WGS) entry which is preliminary data.</text>
</comment>
<organism evidence="3 4">
    <name type="scientific">Selenomonas dianae</name>
    <dbReference type="NCBI Taxonomy" id="135079"/>
    <lineage>
        <taxon>Bacteria</taxon>
        <taxon>Bacillati</taxon>
        <taxon>Bacillota</taxon>
        <taxon>Negativicutes</taxon>
        <taxon>Selenomonadales</taxon>
        <taxon>Selenomonadaceae</taxon>
        <taxon>Selenomonas</taxon>
    </lineage>
</organism>
<dbReference type="EMBL" id="BAAACR010000001">
    <property type="protein sequence ID" value="GAA0200848.1"/>
    <property type="molecule type" value="Genomic_DNA"/>
</dbReference>